<evidence type="ECO:0000313" key="2">
    <source>
        <dbReference type="Proteomes" id="UP000799764"/>
    </source>
</evidence>
<protein>
    <recommendedName>
        <fullName evidence="3">Heterokaryon incompatibility domain-containing protein</fullName>
    </recommendedName>
</protein>
<dbReference type="PANTHER" id="PTHR33112:SF10">
    <property type="entry name" value="TOL"/>
    <property type="match status" value="1"/>
</dbReference>
<dbReference type="EMBL" id="MU001492">
    <property type="protein sequence ID" value="KAF2451678.1"/>
    <property type="molecule type" value="Genomic_DNA"/>
</dbReference>
<comment type="caution">
    <text evidence="1">The sequence shown here is derived from an EMBL/GenBank/DDBJ whole genome shotgun (WGS) entry which is preliminary data.</text>
</comment>
<dbReference type="OrthoDB" id="2958217at2759"/>
<keyword evidence="2" id="KW-1185">Reference proteome</keyword>
<evidence type="ECO:0000313" key="1">
    <source>
        <dbReference type="EMBL" id="KAF2451678.1"/>
    </source>
</evidence>
<name>A0A9P4PYK1_9PLEO</name>
<dbReference type="AlphaFoldDB" id="A0A9P4PYK1"/>
<organism evidence="1 2">
    <name type="scientific">Karstenula rhodostoma CBS 690.94</name>
    <dbReference type="NCBI Taxonomy" id="1392251"/>
    <lineage>
        <taxon>Eukaryota</taxon>
        <taxon>Fungi</taxon>
        <taxon>Dikarya</taxon>
        <taxon>Ascomycota</taxon>
        <taxon>Pezizomycotina</taxon>
        <taxon>Dothideomycetes</taxon>
        <taxon>Pleosporomycetidae</taxon>
        <taxon>Pleosporales</taxon>
        <taxon>Massarineae</taxon>
        <taxon>Didymosphaeriaceae</taxon>
        <taxon>Karstenula</taxon>
    </lineage>
</organism>
<dbReference type="Proteomes" id="UP000799764">
    <property type="component" value="Unassembled WGS sequence"/>
</dbReference>
<reference evidence="1" key="1">
    <citation type="journal article" date="2020" name="Stud. Mycol.">
        <title>101 Dothideomycetes genomes: a test case for predicting lifestyles and emergence of pathogens.</title>
        <authorList>
            <person name="Haridas S."/>
            <person name="Albert R."/>
            <person name="Binder M."/>
            <person name="Bloem J."/>
            <person name="Labutti K."/>
            <person name="Salamov A."/>
            <person name="Andreopoulos B."/>
            <person name="Baker S."/>
            <person name="Barry K."/>
            <person name="Bills G."/>
            <person name="Bluhm B."/>
            <person name="Cannon C."/>
            <person name="Castanera R."/>
            <person name="Culley D."/>
            <person name="Daum C."/>
            <person name="Ezra D."/>
            <person name="Gonzalez J."/>
            <person name="Henrissat B."/>
            <person name="Kuo A."/>
            <person name="Liang C."/>
            <person name="Lipzen A."/>
            <person name="Lutzoni F."/>
            <person name="Magnuson J."/>
            <person name="Mondo S."/>
            <person name="Nolan M."/>
            <person name="Ohm R."/>
            <person name="Pangilinan J."/>
            <person name="Park H.-J."/>
            <person name="Ramirez L."/>
            <person name="Alfaro M."/>
            <person name="Sun H."/>
            <person name="Tritt A."/>
            <person name="Yoshinaga Y."/>
            <person name="Zwiers L.-H."/>
            <person name="Turgeon B."/>
            <person name="Goodwin S."/>
            <person name="Spatafora J."/>
            <person name="Crous P."/>
            <person name="Grigoriev I."/>
        </authorList>
    </citation>
    <scope>NUCLEOTIDE SEQUENCE</scope>
    <source>
        <strain evidence="1">CBS 690.94</strain>
    </source>
</reference>
<accession>A0A9P4PYK1</accession>
<sequence length="314" mass="35998">MGSVYNRALFTLAVADSEQHSEGTFRPRKTRCLRPFRIDRLKDVPYREREIFDGEEKFYIFPNTSHIHSGIRPKGPLDTRGWILQEQLLSPRILCYGNGEIFWDCLTVSVSESSPISTSLLNDDNPTEKWALKLLCRAISGSADTQILRQRLANVWKVFTQNYSARKLTLISDKIVAMKGILNAVEVIADETPISGMRRTDLWSQLLWYKDGLSKRHQIEEIHEVFPAPSWSWLGSEHPVAYQNTLKDSKAHELHDFTDLQPRVSIDDIQVANAPGQVGLHGKITLKGSCFRYRLTWDDLHRAPVWEALEPIET</sequence>
<proteinExistence type="predicted"/>
<dbReference type="PANTHER" id="PTHR33112">
    <property type="entry name" value="DOMAIN PROTEIN, PUTATIVE-RELATED"/>
    <property type="match status" value="1"/>
</dbReference>
<evidence type="ECO:0008006" key="3">
    <source>
        <dbReference type="Google" id="ProtNLM"/>
    </source>
</evidence>
<gene>
    <name evidence="1" type="ORF">P171DRAFT_478711</name>
</gene>